<dbReference type="GO" id="GO:0004856">
    <property type="term" value="F:D-xylulokinase activity"/>
    <property type="evidence" value="ECO:0007669"/>
    <property type="project" value="TreeGrafter"/>
</dbReference>
<organism evidence="12 13">
    <name type="scientific">Novimethylophilus kurashikiensis</name>
    <dbReference type="NCBI Taxonomy" id="1825523"/>
    <lineage>
        <taxon>Bacteria</taxon>
        <taxon>Pseudomonadati</taxon>
        <taxon>Pseudomonadota</taxon>
        <taxon>Betaproteobacteria</taxon>
        <taxon>Nitrosomonadales</taxon>
        <taxon>Methylophilaceae</taxon>
        <taxon>Novimethylophilus</taxon>
    </lineage>
</organism>
<dbReference type="InterPro" id="IPR018484">
    <property type="entry name" value="FGGY_N"/>
</dbReference>
<keyword evidence="3" id="KW-0808">Transferase</keyword>
<evidence type="ECO:0000256" key="1">
    <source>
        <dbReference type="ARBA" id="ARBA00001968"/>
    </source>
</evidence>
<dbReference type="FunFam" id="3.30.420.40:FF:000180">
    <property type="entry name" value="D-ribulose kinase isoform X1"/>
    <property type="match status" value="1"/>
</dbReference>
<evidence type="ECO:0000256" key="7">
    <source>
        <dbReference type="ARBA" id="ARBA00051146"/>
    </source>
</evidence>
<dbReference type="Gene3D" id="3.30.420.40">
    <property type="match status" value="2"/>
</dbReference>
<comment type="caution">
    <text evidence="12">The sequence shown here is derived from an EMBL/GenBank/DDBJ whole genome shotgun (WGS) entry which is preliminary data.</text>
</comment>
<keyword evidence="13" id="KW-1185">Reference proteome</keyword>
<evidence type="ECO:0000256" key="2">
    <source>
        <dbReference type="ARBA" id="ARBA00009156"/>
    </source>
</evidence>
<dbReference type="EC" id="2.7.1.47" evidence="8"/>
<comment type="similarity">
    <text evidence="2">Belongs to the FGGY kinase family.</text>
</comment>
<dbReference type="RefSeq" id="WP_227871339.1">
    <property type="nucleotide sequence ID" value="NZ_BDOQ01000002.1"/>
</dbReference>
<dbReference type="PANTHER" id="PTHR10196:SF80">
    <property type="entry name" value="D-RIBULOSE KINASE"/>
    <property type="match status" value="1"/>
</dbReference>
<evidence type="ECO:0000256" key="9">
    <source>
        <dbReference type="ARBA" id="ARBA00072590"/>
    </source>
</evidence>
<dbReference type="Proteomes" id="UP000245081">
    <property type="component" value="Unassembled WGS sequence"/>
</dbReference>
<comment type="catalytic activity">
    <reaction evidence="7">
        <text>D-ribulose + ATP = D-ribulose 5-phosphate + ADP + H(+)</text>
        <dbReference type="Rhea" id="RHEA:17601"/>
        <dbReference type="ChEBI" id="CHEBI:15378"/>
        <dbReference type="ChEBI" id="CHEBI:17173"/>
        <dbReference type="ChEBI" id="CHEBI:30616"/>
        <dbReference type="ChEBI" id="CHEBI:58121"/>
        <dbReference type="ChEBI" id="CHEBI:456216"/>
        <dbReference type="EC" id="2.7.1.47"/>
    </reaction>
</comment>
<dbReference type="InterPro" id="IPR018485">
    <property type="entry name" value="FGGY_C"/>
</dbReference>
<evidence type="ECO:0000256" key="3">
    <source>
        <dbReference type="ARBA" id="ARBA00022679"/>
    </source>
</evidence>
<dbReference type="EMBL" id="BDOQ01000002">
    <property type="protein sequence ID" value="GBG13165.1"/>
    <property type="molecule type" value="Genomic_DNA"/>
</dbReference>
<evidence type="ECO:0000313" key="12">
    <source>
        <dbReference type="EMBL" id="GBG13165.1"/>
    </source>
</evidence>
<dbReference type="CDD" id="cd07783">
    <property type="entry name" value="ASKHA_NBD_FGGY_SePSK_AtXK1-like"/>
    <property type="match status" value="1"/>
</dbReference>
<feature type="domain" description="Carbohydrate kinase FGGY C-terminal" evidence="11">
    <location>
        <begin position="239"/>
        <end position="413"/>
    </location>
</feature>
<keyword evidence="6" id="KW-0067">ATP-binding</keyword>
<evidence type="ECO:0000259" key="11">
    <source>
        <dbReference type="Pfam" id="PF02782"/>
    </source>
</evidence>
<dbReference type="PANTHER" id="PTHR10196">
    <property type="entry name" value="SUGAR KINASE"/>
    <property type="match status" value="1"/>
</dbReference>
<dbReference type="GO" id="GO:0019150">
    <property type="term" value="F:D-ribulokinase activity"/>
    <property type="evidence" value="ECO:0007669"/>
    <property type="project" value="UniProtKB-EC"/>
</dbReference>
<dbReference type="GO" id="GO:0005829">
    <property type="term" value="C:cytosol"/>
    <property type="evidence" value="ECO:0007669"/>
    <property type="project" value="TreeGrafter"/>
</dbReference>
<comment type="cofactor">
    <cofactor evidence="1">
        <name>a divalent metal cation</name>
        <dbReference type="ChEBI" id="CHEBI:60240"/>
    </cofactor>
</comment>
<sequence>MKPNPILAADAVFLGLDFGTSGARLIALNAALQPIFQAQHRFTENNWPEWRIALRGLLSSIPLPLRQVTQSIAFCGTSSTSLMCGAQGTPLSPAVLYNETRQVALPPKVPPQHLAASPSSSLTKLLWLAERHQDAHFFMHQADWLAFQLHGRFGLSDYHNALKLGYDVERLEYPAWLTEMPIARLLPYVLTPGAEMGVIRSNWVEDLGFSAQCTIRAGTTDSIAAFFASGAHLPGQAVTSLGSTLVLKLLSKNRVESAQYGIYSHRCGDLWLAGGASNCGGLVLERIFGRERLNQLSAAIDPSRPSPLEYYPLPGIGERFPISDPQKQPVLEPRPADDVEYLHGLLESLAHVEAQGYALLESLGATPVSEVLTAGGGAANLAWQIIRERILGRSIRPAPHAEAAMGAALLAARGTRLLYSADH</sequence>
<evidence type="ECO:0000256" key="8">
    <source>
        <dbReference type="ARBA" id="ARBA00066370"/>
    </source>
</evidence>
<dbReference type="GO" id="GO:0005524">
    <property type="term" value="F:ATP binding"/>
    <property type="evidence" value="ECO:0007669"/>
    <property type="project" value="UniProtKB-KW"/>
</dbReference>
<keyword evidence="4" id="KW-0547">Nucleotide-binding</keyword>
<proteinExistence type="inferred from homology"/>
<dbReference type="GO" id="GO:0005997">
    <property type="term" value="P:xylulose metabolic process"/>
    <property type="evidence" value="ECO:0007669"/>
    <property type="project" value="TreeGrafter"/>
</dbReference>
<dbReference type="AlphaFoldDB" id="A0A2R5F4L9"/>
<feature type="domain" description="Carbohydrate kinase FGGY N-terminal" evidence="10">
    <location>
        <begin position="13"/>
        <end position="227"/>
    </location>
</feature>
<keyword evidence="5" id="KW-0418">Kinase</keyword>
<evidence type="ECO:0000256" key="4">
    <source>
        <dbReference type="ARBA" id="ARBA00022741"/>
    </source>
</evidence>
<gene>
    <name evidence="12" type="ORF">NMK_0709</name>
</gene>
<protein>
    <recommendedName>
        <fullName evidence="9">D-ribulose kinase</fullName>
        <ecNumber evidence="8">2.7.1.47</ecNumber>
    </recommendedName>
</protein>
<accession>A0A2R5F4L9</accession>
<dbReference type="Pfam" id="PF00370">
    <property type="entry name" value="FGGY_N"/>
    <property type="match status" value="1"/>
</dbReference>
<dbReference type="SUPFAM" id="SSF53067">
    <property type="entry name" value="Actin-like ATPase domain"/>
    <property type="match status" value="2"/>
</dbReference>
<evidence type="ECO:0000259" key="10">
    <source>
        <dbReference type="Pfam" id="PF00370"/>
    </source>
</evidence>
<dbReference type="Pfam" id="PF02782">
    <property type="entry name" value="FGGY_C"/>
    <property type="match status" value="1"/>
</dbReference>
<dbReference type="InterPro" id="IPR043129">
    <property type="entry name" value="ATPase_NBD"/>
</dbReference>
<evidence type="ECO:0000313" key="13">
    <source>
        <dbReference type="Proteomes" id="UP000245081"/>
    </source>
</evidence>
<reference evidence="12 13" key="1">
    <citation type="journal article" date="2018" name="Environ. Microbiol.">
        <title>Isolation and genomic characterization of Novimethylophilus kurashikiensis gen. nov. sp. nov., a new lanthanide-dependent methylotrophic species of Methylophilaceae.</title>
        <authorList>
            <person name="Lv H."/>
            <person name="Sahin N."/>
            <person name="Tani A."/>
        </authorList>
    </citation>
    <scope>NUCLEOTIDE SEQUENCE [LARGE SCALE GENOMIC DNA]</scope>
    <source>
        <strain evidence="12 13">La2-4</strain>
    </source>
</reference>
<evidence type="ECO:0000256" key="6">
    <source>
        <dbReference type="ARBA" id="ARBA00022840"/>
    </source>
</evidence>
<name>A0A2R5F4L9_9PROT</name>
<evidence type="ECO:0000256" key="5">
    <source>
        <dbReference type="ARBA" id="ARBA00022777"/>
    </source>
</evidence>